<comment type="similarity">
    <text evidence="3">Belongs to the NSE2 family.</text>
</comment>
<dbReference type="eggNOG" id="KOG2979">
    <property type="taxonomic scope" value="Eukaryota"/>
</dbReference>
<dbReference type="EMBL" id="AFWA02000012">
    <property type="protein sequence ID" value="EMR09479.1"/>
    <property type="molecule type" value="Genomic_DNA"/>
</dbReference>
<dbReference type="UniPathway" id="UPA00886"/>
<keyword evidence="7" id="KW-0833">Ubl conjugation pathway</keyword>
<dbReference type="OrthoDB" id="26899at2759"/>
<dbReference type="GO" id="GO:0005634">
    <property type="term" value="C:nucleus"/>
    <property type="evidence" value="ECO:0007669"/>
    <property type="project" value="UniProtKB-SubCell"/>
</dbReference>
<dbReference type="PANTHER" id="PTHR21330:SF1">
    <property type="entry name" value="E3 SUMO-PROTEIN LIGASE NSE2"/>
    <property type="match status" value="1"/>
</dbReference>
<dbReference type="AlphaFoldDB" id="M7PGA3"/>
<keyword evidence="4" id="KW-0808">Transferase</keyword>
<evidence type="ECO:0000256" key="1">
    <source>
        <dbReference type="ARBA" id="ARBA00004123"/>
    </source>
</evidence>
<keyword evidence="8" id="KW-0862">Zinc</keyword>
<dbReference type="PROSITE" id="PS51044">
    <property type="entry name" value="ZF_SP_RING"/>
    <property type="match status" value="1"/>
</dbReference>
<comment type="caution">
    <text evidence="12">The sequence shown here is derived from an EMBL/GenBank/DDBJ whole genome shotgun (WGS) entry which is preliminary data.</text>
</comment>
<dbReference type="GO" id="GO:0008270">
    <property type="term" value="F:zinc ion binding"/>
    <property type="evidence" value="ECO:0007669"/>
    <property type="project" value="UniProtKB-KW"/>
</dbReference>
<keyword evidence="13" id="KW-1185">Reference proteome</keyword>
<dbReference type="GO" id="GO:0000724">
    <property type="term" value="P:double-strand break repair via homologous recombination"/>
    <property type="evidence" value="ECO:0007669"/>
    <property type="project" value="InterPro"/>
</dbReference>
<dbReference type="GO" id="GO:0030915">
    <property type="term" value="C:Smc5-Smc6 complex"/>
    <property type="evidence" value="ECO:0007669"/>
    <property type="project" value="InterPro"/>
</dbReference>
<gene>
    <name evidence="12" type="ORF">PNEG_02066</name>
</gene>
<evidence type="ECO:0000256" key="2">
    <source>
        <dbReference type="ARBA" id="ARBA00004718"/>
    </source>
</evidence>
<dbReference type="GO" id="GO:0061665">
    <property type="term" value="F:SUMO ligase activity"/>
    <property type="evidence" value="ECO:0007669"/>
    <property type="project" value="TreeGrafter"/>
</dbReference>
<evidence type="ECO:0000256" key="6">
    <source>
        <dbReference type="ARBA" id="ARBA00022771"/>
    </source>
</evidence>
<comment type="subcellular location">
    <subcellularLocation>
        <location evidence="1">Nucleus</location>
    </subcellularLocation>
</comment>
<proteinExistence type="inferred from homology"/>
<evidence type="ECO:0000313" key="13">
    <source>
        <dbReference type="Proteomes" id="UP000011958"/>
    </source>
</evidence>
<organism evidence="12 13">
    <name type="scientific">Pneumocystis murina (strain B123)</name>
    <name type="common">Mouse pneumocystis pneumonia agent</name>
    <name type="synonym">Pneumocystis carinii f. sp. muris</name>
    <dbReference type="NCBI Taxonomy" id="1069680"/>
    <lineage>
        <taxon>Eukaryota</taxon>
        <taxon>Fungi</taxon>
        <taxon>Dikarya</taxon>
        <taxon>Ascomycota</taxon>
        <taxon>Taphrinomycotina</taxon>
        <taxon>Pneumocystomycetes</taxon>
        <taxon>Pneumocystaceae</taxon>
        <taxon>Pneumocystis</taxon>
    </lineage>
</organism>
<evidence type="ECO:0000259" key="11">
    <source>
        <dbReference type="PROSITE" id="PS51044"/>
    </source>
</evidence>
<protein>
    <recommendedName>
        <fullName evidence="11">SP-RING-type domain-containing protein</fullName>
    </recommendedName>
</protein>
<feature type="domain" description="SP-RING-type" evidence="11">
    <location>
        <begin position="168"/>
        <end position="250"/>
    </location>
</feature>
<evidence type="ECO:0000256" key="8">
    <source>
        <dbReference type="ARBA" id="ARBA00022833"/>
    </source>
</evidence>
<keyword evidence="6 10" id="KW-0863">Zinc-finger</keyword>
<dbReference type="HOGENOM" id="CLU_1031049_0_0_1"/>
<keyword evidence="5" id="KW-0479">Metal-binding</keyword>
<dbReference type="InterPro" id="IPR013083">
    <property type="entry name" value="Znf_RING/FYVE/PHD"/>
</dbReference>
<dbReference type="RefSeq" id="XP_007874047.1">
    <property type="nucleotide sequence ID" value="XM_007875856.1"/>
</dbReference>
<dbReference type="Proteomes" id="UP000011958">
    <property type="component" value="Unassembled WGS sequence"/>
</dbReference>
<sequence>MESTNNNININDDSNNSYTSLDIKDLYKIELLYSEYTSIMNYIIQCCNILTDSAILKNLIDSEKSNSLEDKKLEEALKSLIDSMAYIKLQENILSQISKESNKDINLELKFQELYMKKKKEYDSLSSSQKYSKKSEYIDFKQRILNVHRKNARTLTTESIFKETFISDDEDIVISYLDQNIKCPLTMSYLEEPLKSNICGHYFSKHAILEILKFNNGKYICPIVGCNKIIDNTVLVPDKIMERRINIAKEFEKDFDESEENNRSKYINLE</sequence>
<evidence type="ECO:0000256" key="10">
    <source>
        <dbReference type="PROSITE-ProRule" id="PRU00452"/>
    </source>
</evidence>
<evidence type="ECO:0000256" key="5">
    <source>
        <dbReference type="ARBA" id="ARBA00022723"/>
    </source>
</evidence>
<evidence type="ECO:0000256" key="9">
    <source>
        <dbReference type="ARBA" id="ARBA00023242"/>
    </source>
</evidence>
<evidence type="ECO:0000256" key="3">
    <source>
        <dbReference type="ARBA" id="ARBA00008212"/>
    </source>
</evidence>
<dbReference type="GO" id="GO:0016925">
    <property type="term" value="P:protein sumoylation"/>
    <property type="evidence" value="ECO:0007669"/>
    <property type="project" value="UniProtKB-UniPathway"/>
</dbReference>
<dbReference type="InterPro" id="IPR004181">
    <property type="entry name" value="Znf_MIZ"/>
</dbReference>
<evidence type="ECO:0000256" key="7">
    <source>
        <dbReference type="ARBA" id="ARBA00022786"/>
    </source>
</evidence>
<dbReference type="InterPro" id="IPR026846">
    <property type="entry name" value="Nse2(Mms21)"/>
</dbReference>
<dbReference type="Pfam" id="PF11789">
    <property type="entry name" value="zf-Nse"/>
    <property type="match status" value="1"/>
</dbReference>
<dbReference type="PANTHER" id="PTHR21330">
    <property type="entry name" value="E3 SUMO-PROTEIN LIGASE NSE2"/>
    <property type="match status" value="1"/>
</dbReference>
<dbReference type="GeneID" id="19895760"/>
<dbReference type="STRING" id="1069680.M7PGA3"/>
<keyword evidence="9" id="KW-0539">Nucleus</keyword>
<dbReference type="SUPFAM" id="SSF57850">
    <property type="entry name" value="RING/U-box"/>
    <property type="match status" value="1"/>
</dbReference>
<accession>M7PGA3</accession>
<evidence type="ECO:0000313" key="12">
    <source>
        <dbReference type="EMBL" id="EMR09479.1"/>
    </source>
</evidence>
<name>M7PGA3_PNEMU</name>
<comment type="pathway">
    <text evidence="2">Protein modification; protein sumoylation.</text>
</comment>
<dbReference type="Gene3D" id="3.30.40.10">
    <property type="entry name" value="Zinc/RING finger domain, C3HC4 (zinc finger)"/>
    <property type="match status" value="1"/>
</dbReference>
<reference evidence="13" key="1">
    <citation type="journal article" date="2016" name="Nat. Commun.">
        <title>Genome analysis of three Pneumocystis species reveals adaptation mechanisms to life exclusively in mammalian hosts.</title>
        <authorList>
            <person name="Ma L."/>
            <person name="Chen Z."/>
            <person name="Huang D.W."/>
            <person name="Kutty G."/>
            <person name="Ishihara M."/>
            <person name="Wang H."/>
            <person name="Abouelleil A."/>
            <person name="Bishop L."/>
            <person name="Davey E."/>
            <person name="Deng R."/>
            <person name="Deng X."/>
            <person name="Fan L."/>
            <person name="Fantoni G."/>
            <person name="Fitzgerald M."/>
            <person name="Gogineni E."/>
            <person name="Goldberg J.M."/>
            <person name="Handley G."/>
            <person name="Hu X."/>
            <person name="Huber C."/>
            <person name="Jiao X."/>
            <person name="Jones K."/>
            <person name="Levin J.Z."/>
            <person name="Liu Y."/>
            <person name="Macdonald P."/>
            <person name="Melnikov A."/>
            <person name="Raley C."/>
            <person name="Sassi M."/>
            <person name="Sherman B.T."/>
            <person name="Song X."/>
            <person name="Sykes S."/>
            <person name="Tran B."/>
            <person name="Walsh L."/>
            <person name="Xia Y."/>
            <person name="Yang J."/>
            <person name="Young S."/>
            <person name="Zeng Q."/>
            <person name="Zheng X."/>
            <person name="Stephens R."/>
            <person name="Nusbaum C."/>
            <person name="Birren B.W."/>
            <person name="Azadi P."/>
            <person name="Lempicki R.A."/>
            <person name="Cuomo C.A."/>
            <person name="Kovacs J.A."/>
        </authorList>
    </citation>
    <scope>NUCLEOTIDE SEQUENCE [LARGE SCALE GENOMIC DNA]</scope>
    <source>
        <strain evidence="13">B123</strain>
    </source>
</reference>
<dbReference type="VEuPathDB" id="FungiDB:PNEG_02066"/>
<evidence type="ECO:0000256" key="4">
    <source>
        <dbReference type="ARBA" id="ARBA00022679"/>
    </source>
</evidence>
<dbReference type="CDD" id="cd16651">
    <property type="entry name" value="SPL-RING_NSE2"/>
    <property type="match status" value="1"/>
</dbReference>